<protein>
    <submittedName>
        <fullName evidence="9">Peptidase family M48-domain-containing protein</fullName>
    </submittedName>
</protein>
<dbReference type="Pfam" id="PF01435">
    <property type="entry name" value="Peptidase_M48"/>
    <property type="match status" value="1"/>
</dbReference>
<dbReference type="InterPro" id="IPR001915">
    <property type="entry name" value="Peptidase_M48"/>
</dbReference>
<comment type="similarity">
    <text evidence="6">Belongs to the peptidase M48 family.</text>
</comment>
<dbReference type="Gene3D" id="3.30.2010.10">
    <property type="entry name" value="Metalloproteases ('zincins'), catalytic domain"/>
    <property type="match status" value="1"/>
</dbReference>
<dbReference type="CDD" id="cd07331">
    <property type="entry name" value="M48C_Oma1_like"/>
    <property type="match status" value="1"/>
</dbReference>
<gene>
    <name evidence="9" type="ORF">DFJ43DRAFT_1085681</name>
</gene>
<accession>A0AA38J8A8</accession>
<dbReference type="GO" id="GO:0034982">
    <property type="term" value="P:mitochondrial protein processing"/>
    <property type="evidence" value="ECO:0007669"/>
    <property type="project" value="TreeGrafter"/>
</dbReference>
<reference evidence="9" key="1">
    <citation type="submission" date="2022-08" db="EMBL/GenBank/DDBJ databases">
        <authorList>
            <consortium name="DOE Joint Genome Institute"/>
            <person name="Min B."/>
            <person name="Sierra-Patev S."/>
            <person name="Naranjo-Ortiz M."/>
            <person name="Looney B."/>
            <person name="Konkel Z."/>
            <person name="Slot J.C."/>
            <person name="Sakamoto Y."/>
            <person name="Steenwyk J.L."/>
            <person name="Rokas A."/>
            <person name="Carro J."/>
            <person name="Camarero S."/>
            <person name="Ferreira P."/>
            <person name="Molpeceres G."/>
            <person name="Ruiz-duenas F.J."/>
            <person name="Serrano A."/>
            <person name="Henrissat B."/>
            <person name="Drula E."/>
            <person name="Hughes K.W."/>
            <person name="Mata J.L."/>
            <person name="Ishikawa N.K."/>
            <person name="Vargas-Isla R."/>
            <person name="Ushijima S."/>
            <person name="Smith C.A."/>
            <person name="Ahrendt S."/>
            <person name="Andreopoulos W."/>
            <person name="He G."/>
            <person name="LaButti K."/>
            <person name="Lipzen A."/>
            <person name="Ng V."/>
            <person name="Riley R."/>
            <person name="Sandor L."/>
            <person name="Barry K."/>
            <person name="Martinez A.T."/>
            <person name="Xiao Y."/>
            <person name="Gibbons J.G."/>
            <person name="Terashima K."/>
            <person name="Hibbett D.S."/>
            <person name="Grigoriev I.V."/>
        </authorList>
    </citation>
    <scope>NUCLEOTIDE SEQUENCE</scope>
    <source>
        <strain evidence="9">ET3784</strain>
    </source>
</reference>
<proteinExistence type="inferred from homology"/>
<sequence>MLRHVCGRESYQSLSRRLSHPPSLSYHFHSSTIRRSSPPPPRYVRFSPPSNPNSNSGGGRRNGKSFLEDRTWPVKVGAGLAGMGVIYYVSCLEQVPETGRWRFIAVSPETEAEVGKMVLQETMAQYKGRILPQDHPVTMHVKRIVHNVLSASHLGIVKGYSEPQKQLLGNDFGADDVWSASSSTNSPPLAIASANKEWAVVVVDDRKFANAAATPGTIIVFTGILPVCKDEQGLAAVLSHEISHVVARHTAERLSSQTIATALGLFLSIFGVSFGFSATLNTLLLELPNSRLQESEADLIGLRLMSKACYDPKASPAMFARLAQLESQASRGGFGAPEFLRTHPTSESRVRDLQAHLGEGYDIIAANPTCAELQDQAQAFRETTRLRNAFNLGHNGHDHHRQHGEDEDEVWR</sequence>
<evidence type="ECO:0000256" key="6">
    <source>
        <dbReference type="RuleBase" id="RU003983"/>
    </source>
</evidence>
<dbReference type="GO" id="GO:0005743">
    <property type="term" value="C:mitochondrial inner membrane"/>
    <property type="evidence" value="ECO:0007669"/>
    <property type="project" value="TreeGrafter"/>
</dbReference>
<keyword evidence="5 6" id="KW-0482">Metalloprotease</keyword>
<evidence type="ECO:0000256" key="4">
    <source>
        <dbReference type="ARBA" id="ARBA00022833"/>
    </source>
</evidence>
<dbReference type="GO" id="GO:0006515">
    <property type="term" value="P:protein quality control for misfolded or incompletely synthesized proteins"/>
    <property type="evidence" value="ECO:0007669"/>
    <property type="project" value="TreeGrafter"/>
</dbReference>
<dbReference type="EMBL" id="JANVFO010000040">
    <property type="protein sequence ID" value="KAJ3728069.1"/>
    <property type="molecule type" value="Genomic_DNA"/>
</dbReference>
<dbReference type="GO" id="GO:0046872">
    <property type="term" value="F:metal ion binding"/>
    <property type="evidence" value="ECO:0007669"/>
    <property type="project" value="UniProtKB-KW"/>
</dbReference>
<evidence type="ECO:0000256" key="5">
    <source>
        <dbReference type="ARBA" id="ARBA00023049"/>
    </source>
</evidence>
<keyword evidence="4 6" id="KW-0862">Zinc</keyword>
<dbReference type="GO" id="GO:0004222">
    <property type="term" value="F:metalloendopeptidase activity"/>
    <property type="evidence" value="ECO:0007669"/>
    <property type="project" value="InterPro"/>
</dbReference>
<evidence type="ECO:0000259" key="8">
    <source>
        <dbReference type="Pfam" id="PF01435"/>
    </source>
</evidence>
<dbReference type="Proteomes" id="UP001176059">
    <property type="component" value="Unassembled WGS sequence"/>
</dbReference>
<evidence type="ECO:0000256" key="7">
    <source>
        <dbReference type="SAM" id="MobiDB-lite"/>
    </source>
</evidence>
<feature type="region of interest" description="Disordered" evidence="7">
    <location>
        <begin position="391"/>
        <end position="412"/>
    </location>
</feature>
<dbReference type="PANTHER" id="PTHR22726">
    <property type="entry name" value="METALLOENDOPEPTIDASE OMA1"/>
    <property type="match status" value="1"/>
</dbReference>
<comment type="caution">
    <text evidence="9">The sequence shown here is derived from an EMBL/GenBank/DDBJ whole genome shotgun (WGS) entry which is preliminary data.</text>
</comment>
<feature type="compositionally biased region" description="Low complexity" evidence="7">
    <location>
        <begin position="18"/>
        <end position="36"/>
    </location>
</feature>
<dbReference type="AlphaFoldDB" id="A0AA38J8A8"/>
<keyword evidence="2" id="KW-0479">Metal-binding</keyword>
<keyword evidence="1 6" id="KW-0645">Protease</keyword>
<dbReference type="PANTHER" id="PTHR22726:SF1">
    <property type="entry name" value="METALLOENDOPEPTIDASE OMA1, MITOCHONDRIAL"/>
    <property type="match status" value="1"/>
</dbReference>
<evidence type="ECO:0000256" key="1">
    <source>
        <dbReference type="ARBA" id="ARBA00022670"/>
    </source>
</evidence>
<evidence type="ECO:0000313" key="9">
    <source>
        <dbReference type="EMBL" id="KAJ3728069.1"/>
    </source>
</evidence>
<reference evidence="9" key="2">
    <citation type="journal article" date="2023" name="Proc. Natl. Acad. Sci. U.S.A.">
        <title>A global phylogenomic analysis of the shiitake genus Lentinula.</title>
        <authorList>
            <person name="Sierra-Patev S."/>
            <person name="Min B."/>
            <person name="Naranjo-Ortiz M."/>
            <person name="Looney B."/>
            <person name="Konkel Z."/>
            <person name="Slot J.C."/>
            <person name="Sakamoto Y."/>
            <person name="Steenwyk J.L."/>
            <person name="Rokas A."/>
            <person name="Carro J."/>
            <person name="Camarero S."/>
            <person name="Ferreira P."/>
            <person name="Molpeceres G."/>
            <person name="Ruiz-Duenas F.J."/>
            <person name="Serrano A."/>
            <person name="Henrissat B."/>
            <person name="Drula E."/>
            <person name="Hughes K.W."/>
            <person name="Mata J.L."/>
            <person name="Ishikawa N.K."/>
            <person name="Vargas-Isla R."/>
            <person name="Ushijima S."/>
            <person name="Smith C.A."/>
            <person name="Donoghue J."/>
            <person name="Ahrendt S."/>
            <person name="Andreopoulos W."/>
            <person name="He G."/>
            <person name="LaButti K."/>
            <person name="Lipzen A."/>
            <person name="Ng V."/>
            <person name="Riley R."/>
            <person name="Sandor L."/>
            <person name="Barry K."/>
            <person name="Martinez A.T."/>
            <person name="Xiao Y."/>
            <person name="Gibbons J.G."/>
            <person name="Terashima K."/>
            <person name="Grigoriev I.V."/>
            <person name="Hibbett D."/>
        </authorList>
    </citation>
    <scope>NUCLEOTIDE SEQUENCE</scope>
    <source>
        <strain evidence="9">ET3784</strain>
    </source>
</reference>
<feature type="region of interest" description="Disordered" evidence="7">
    <location>
        <begin position="18"/>
        <end position="66"/>
    </location>
</feature>
<dbReference type="InterPro" id="IPR051156">
    <property type="entry name" value="Mito/Outer_Membr_Metalloprot"/>
</dbReference>
<evidence type="ECO:0000313" key="10">
    <source>
        <dbReference type="Proteomes" id="UP001176059"/>
    </source>
</evidence>
<feature type="compositionally biased region" description="Low complexity" evidence="7">
    <location>
        <begin position="43"/>
        <end position="55"/>
    </location>
</feature>
<organism evidence="9 10">
    <name type="scientific">Lentinula guzmanii</name>
    <dbReference type="NCBI Taxonomy" id="2804957"/>
    <lineage>
        <taxon>Eukaryota</taxon>
        <taxon>Fungi</taxon>
        <taxon>Dikarya</taxon>
        <taxon>Basidiomycota</taxon>
        <taxon>Agaricomycotina</taxon>
        <taxon>Agaricomycetes</taxon>
        <taxon>Agaricomycetidae</taxon>
        <taxon>Agaricales</taxon>
        <taxon>Marasmiineae</taxon>
        <taxon>Omphalotaceae</taxon>
        <taxon>Lentinula</taxon>
    </lineage>
</organism>
<evidence type="ECO:0000256" key="2">
    <source>
        <dbReference type="ARBA" id="ARBA00022723"/>
    </source>
</evidence>
<evidence type="ECO:0000256" key="3">
    <source>
        <dbReference type="ARBA" id="ARBA00022801"/>
    </source>
</evidence>
<keyword evidence="3 6" id="KW-0378">Hydrolase</keyword>
<name>A0AA38J8A8_9AGAR</name>
<keyword evidence="10" id="KW-1185">Reference proteome</keyword>
<comment type="cofactor">
    <cofactor evidence="6">
        <name>Zn(2+)</name>
        <dbReference type="ChEBI" id="CHEBI:29105"/>
    </cofactor>
    <text evidence="6">Binds 1 zinc ion per subunit.</text>
</comment>
<feature type="domain" description="Peptidase M48" evidence="8">
    <location>
        <begin position="194"/>
        <end position="355"/>
    </location>
</feature>